<evidence type="ECO:0000256" key="6">
    <source>
        <dbReference type="ARBA" id="ARBA00023027"/>
    </source>
</evidence>
<dbReference type="FunFam" id="3.40.50.720:FF:000010">
    <property type="entry name" value="Malate dehydrogenase"/>
    <property type="match status" value="1"/>
</dbReference>
<dbReference type="InterPro" id="IPR001252">
    <property type="entry name" value="Malate_DH_AS"/>
</dbReference>
<dbReference type="Gene3D" id="3.40.50.720">
    <property type="entry name" value="NAD(P)-binding Rossmann-like Domain"/>
    <property type="match status" value="1"/>
</dbReference>
<comment type="similarity">
    <text evidence="2">Belongs to the LDH/MDH superfamily. MDH type 2 family.</text>
</comment>
<evidence type="ECO:0000313" key="16">
    <source>
        <dbReference type="Proteomes" id="UP000711391"/>
    </source>
</evidence>
<feature type="domain" description="Lactate/malate dehydrogenase N-terminal" evidence="13">
    <location>
        <begin position="5"/>
        <end position="151"/>
    </location>
</feature>
<evidence type="ECO:0000256" key="2">
    <source>
        <dbReference type="ARBA" id="ARBA00009613"/>
    </source>
</evidence>
<evidence type="ECO:0000256" key="11">
    <source>
        <dbReference type="RuleBase" id="RU000422"/>
    </source>
</evidence>
<evidence type="ECO:0000256" key="10">
    <source>
        <dbReference type="PIRSR" id="PIRSR000102-3"/>
    </source>
</evidence>
<evidence type="ECO:0000256" key="7">
    <source>
        <dbReference type="ARBA" id="ARBA00048313"/>
    </source>
</evidence>
<organism evidence="15 16">
    <name type="scientific">SAR86 cluster bacterium</name>
    <dbReference type="NCBI Taxonomy" id="2030880"/>
    <lineage>
        <taxon>Bacteria</taxon>
        <taxon>Pseudomonadati</taxon>
        <taxon>Pseudomonadota</taxon>
        <taxon>Gammaproteobacteria</taxon>
        <taxon>SAR86 cluster</taxon>
    </lineage>
</organism>
<keyword evidence="5 12" id="KW-0560">Oxidoreductase</keyword>
<evidence type="ECO:0000313" key="15">
    <source>
        <dbReference type="EMBL" id="MBL6818467.1"/>
    </source>
</evidence>
<dbReference type="EMBL" id="JADHQD010000019">
    <property type="protein sequence ID" value="MBL6818467.1"/>
    <property type="molecule type" value="Genomic_DNA"/>
</dbReference>
<dbReference type="FunFam" id="3.90.110.10:FF:000002">
    <property type="entry name" value="Malate dehydrogenase"/>
    <property type="match status" value="1"/>
</dbReference>
<dbReference type="InterPro" id="IPR010945">
    <property type="entry name" value="Malate_DH_type2"/>
</dbReference>
<gene>
    <name evidence="15" type="ORF">ISQ64_03585</name>
</gene>
<evidence type="ECO:0000256" key="9">
    <source>
        <dbReference type="PIRSR" id="PIRSR000102-2"/>
    </source>
</evidence>
<dbReference type="SUPFAM" id="SSF51735">
    <property type="entry name" value="NAD(P)-binding Rossmann-fold domains"/>
    <property type="match status" value="1"/>
</dbReference>
<comment type="catalytic activity">
    <reaction evidence="7 11">
        <text>(S)-malate + NAD(+) = oxaloacetate + NADH + H(+)</text>
        <dbReference type="Rhea" id="RHEA:21432"/>
        <dbReference type="ChEBI" id="CHEBI:15378"/>
        <dbReference type="ChEBI" id="CHEBI:15589"/>
        <dbReference type="ChEBI" id="CHEBI:16452"/>
        <dbReference type="ChEBI" id="CHEBI:57540"/>
        <dbReference type="ChEBI" id="CHEBI:57945"/>
        <dbReference type="EC" id="1.1.1.37"/>
    </reaction>
</comment>
<dbReference type="InterPro" id="IPR036291">
    <property type="entry name" value="NAD(P)-bd_dom_sf"/>
</dbReference>
<sequence>MSSRVKVVVTGAAGQIAYSLIPRLVDGRTFGEKIVDLYLVEIPQVVNKLEGLVMELEDSFFPYMGDVKYTDNFEEASHDADWFLLVGSIPRGIVYEGKKIEERSDLLKINGGIFVNQGEAIGKYGKDNAKILVVGNPANTNALIGKNAAGKESQLWMAMTMLDSSRAKSVISKKTGVEINKVKNMIIWGNHSPTMYPDVENVLIDGKPGSEIINDMDWVTESFLPTVQQRGKAVIDSRGASSATSAAKAALDTIMACENPTEDGDSFSAAIASDGAYEVPEGLMCGYPLMTLQDGTIEIKRDLTLSEFAKEKFKISIDELESEREAVKNLLK</sequence>
<dbReference type="Proteomes" id="UP000711391">
    <property type="component" value="Unassembled WGS sequence"/>
</dbReference>
<dbReference type="GO" id="GO:0006099">
    <property type="term" value="P:tricarboxylic acid cycle"/>
    <property type="evidence" value="ECO:0007669"/>
    <property type="project" value="UniProtKB-KW"/>
</dbReference>
<dbReference type="Gene3D" id="3.90.110.10">
    <property type="entry name" value="Lactate dehydrogenase/glycoside hydrolase, family 4, C-terminal"/>
    <property type="match status" value="1"/>
</dbReference>
<dbReference type="PIRSF" id="PIRSF000102">
    <property type="entry name" value="Lac_mal_DH"/>
    <property type="match status" value="1"/>
</dbReference>
<name>A0A937LHA9_9GAMM</name>
<dbReference type="Pfam" id="PF00056">
    <property type="entry name" value="Ldh_1_N"/>
    <property type="match status" value="1"/>
</dbReference>
<evidence type="ECO:0000256" key="1">
    <source>
        <dbReference type="ARBA" id="ARBA00003966"/>
    </source>
</evidence>
<proteinExistence type="inferred from homology"/>
<feature type="binding site" evidence="9">
    <location>
        <position position="103"/>
    </location>
    <ligand>
        <name>substrate</name>
    </ligand>
</feature>
<accession>A0A937LHA9</accession>
<feature type="binding site" evidence="10">
    <location>
        <position position="110"/>
    </location>
    <ligand>
        <name>NAD(+)</name>
        <dbReference type="ChEBI" id="CHEBI:57540"/>
    </ligand>
</feature>
<evidence type="ECO:0000256" key="8">
    <source>
        <dbReference type="PIRSR" id="PIRSR000102-1"/>
    </source>
</evidence>
<dbReference type="AlphaFoldDB" id="A0A937LHA9"/>
<evidence type="ECO:0000256" key="5">
    <source>
        <dbReference type="ARBA" id="ARBA00023002"/>
    </source>
</evidence>
<dbReference type="NCBIfam" id="NF003916">
    <property type="entry name" value="PRK05442.1"/>
    <property type="match status" value="1"/>
</dbReference>
<dbReference type="EC" id="1.1.1.37" evidence="3 11"/>
<dbReference type="InterPro" id="IPR001236">
    <property type="entry name" value="Lactate/malate_DH_N"/>
</dbReference>
<dbReference type="SUPFAM" id="SSF56327">
    <property type="entry name" value="LDH C-terminal domain-like"/>
    <property type="match status" value="1"/>
</dbReference>
<dbReference type="PROSITE" id="PS00068">
    <property type="entry name" value="MDH"/>
    <property type="match status" value="1"/>
</dbReference>
<evidence type="ECO:0000259" key="14">
    <source>
        <dbReference type="Pfam" id="PF02866"/>
    </source>
</evidence>
<dbReference type="InterPro" id="IPR001557">
    <property type="entry name" value="L-lactate/malate_DH"/>
</dbReference>
<keyword evidence="4 11" id="KW-0816">Tricarboxylic acid cycle</keyword>
<evidence type="ECO:0000256" key="4">
    <source>
        <dbReference type="ARBA" id="ARBA00022532"/>
    </source>
</evidence>
<dbReference type="InterPro" id="IPR022383">
    <property type="entry name" value="Lactate/malate_DH_C"/>
</dbReference>
<feature type="binding site" evidence="9">
    <location>
        <position position="166"/>
    </location>
    <ligand>
        <name>substrate</name>
    </ligand>
</feature>
<evidence type="ECO:0000256" key="12">
    <source>
        <dbReference type="RuleBase" id="RU003369"/>
    </source>
</evidence>
<dbReference type="NCBIfam" id="TIGR01759">
    <property type="entry name" value="MalateDH-SF1"/>
    <property type="match status" value="1"/>
</dbReference>
<protein>
    <recommendedName>
        <fullName evidence="3 11">Malate dehydrogenase</fullName>
        <ecNumber evidence="3 11">1.1.1.37</ecNumber>
    </recommendedName>
</protein>
<evidence type="ECO:0000259" key="13">
    <source>
        <dbReference type="Pfam" id="PF00056"/>
    </source>
</evidence>
<dbReference type="GO" id="GO:0006108">
    <property type="term" value="P:malate metabolic process"/>
    <property type="evidence" value="ECO:0007669"/>
    <property type="project" value="InterPro"/>
</dbReference>
<dbReference type="PANTHER" id="PTHR23382">
    <property type="entry name" value="MALATE DEHYDROGENASE"/>
    <property type="match status" value="1"/>
</dbReference>
<feature type="domain" description="Lactate/malate dehydrogenase C-terminal" evidence="14">
    <location>
        <begin position="160"/>
        <end position="329"/>
    </location>
</feature>
<dbReference type="Pfam" id="PF02866">
    <property type="entry name" value="Ldh_1_C"/>
    <property type="match status" value="1"/>
</dbReference>
<comment type="caution">
    <text evidence="15">The sequence shown here is derived from an EMBL/GenBank/DDBJ whole genome shotgun (WGS) entry which is preliminary data.</text>
</comment>
<comment type="function">
    <text evidence="1">Catalyzes the reversible oxidation of malate to oxaloacetate.</text>
</comment>
<feature type="binding site" evidence="9">
    <location>
        <position position="91"/>
    </location>
    <ligand>
        <name>substrate</name>
    </ligand>
</feature>
<reference evidence="15" key="1">
    <citation type="submission" date="2020-10" db="EMBL/GenBank/DDBJ databases">
        <title>Microbiome of the Black Sea water column analyzed by genome centric metagenomics.</title>
        <authorList>
            <person name="Cabello-Yeves P.J."/>
            <person name="Callieri C."/>
            <person name="Picazo A."/>
            <person name="Mehrshad M."/>
            <person name="Haro-Moreno J.M."/>
            <person name="Roda-Garcia J."/>
            <person name="Dzembekova N."/>
            <person name="Slabakova V."/>
            <person name="Slabakova N."/>
            <person name="Moncheva S."/>
            <person name="Rodriguez-Valera F."/>
        </authorList>
    </citation>
    <scope>NUCLEOTIDE SEQUENCE</scope>
    <source>
        <strain evidence="15">BS307-5m-G50</strain>
    </source>
</reference>
<feature type="active site" description="Proton acceptor" evidence="8">
    <location>
        <position position="191"/>
    </location>
</feature>
<feature type="binding site" evidence="10">
    <location>
        <begin position="134"/>
        <end position="136"/>
    </location>
    <ligand>
        <name>NAD(+)</name>
        <dbReference type="ChEBI" id="CHEBI:57540"/>
    </ligand>
</feature>
<dbReference type="GO" id="GO:0030060">
    <property type="term" value="F:L-malate dehydrogenase (NAD+) activity"/>
    <property type="evidence" value="ECO:0007669"/>
    <property type="project" value="UniProtKB-EC"/>
</dbReference>
<evidence type="ECO:0000256" key="3">
    <source>
        <dbReference type="ARBA" id="ARBA00012995"/>
    </source>
</evidence>
<feature type="binding site" evidence="9">
    <location>
        <position position="136"/>
    </location>
    <ligand>
        <name>substrate</name>
    </ligand>
</feature>
<keyword evidence="6 10" id="KW-0520">NAD</keyword>
<dbReference type="InterPro" id="IPR015955">
    <property type="entry name" value="Lactate_DH/Glyco_Ohase_4_C"/>
</dbReference>